<dbReference type="SUPFAM" id="SSF56672">
    <property type="entry name" value="DNA/RNA polymerases"/>
    <property type="match status" value="1"/>
</dbReference>
<dbReference type="EMBL" id="MRZV01000090">
    <property type="protein sequence ID" value="PIK59200.1"/>
    <property type="molecule type" value="Genomic_DNA"/>
</dbReference>
<accession>A0A2G8LGA7</accession>
<sequence>MYGSDHSPPPPPPLPVAPSLMLATGVSSKGTTATLADPSQSSPVSKAAQAVLISRRPVCRPMRVFLHNGLCKCRARGPHYTVTAWEETNGSTVNLCVSLPTIGVHLPTSGSFLDHSDSVRSGQSQGPARRGLCSSSERRHCPYVERDSTPVLSDLLPHSSHLAPAVSDGDDPLILNRLPPRLWACSVDLQDAYLHVPIFMDHSHFLTFRYNGASYRFTALPFGLSTAPRTFARLVRTLAAFLRLLGVQIFVYLEDWLSVAESREDHVSDIRRVLDVTSSLGWLINKENSSLVPSQQLTYLRADIDLTGVGLPTREKVRAVWRGLSILHRPRPVPARLVYLASLVDLVPHAAYTCGLSCSTSPFFRPSSQDLTVLVPPARHLDQIFQWV</sequence>
<dbReference type="CDD" id="cd03714">
    <property type="entry name" value="RT_DIRS1"/>
    <property type="match status" value="1"/>
</dbReference>
<dbReference type="AlphaFoldDB" id="A0A2G8LGA7"/>
<name>A0A2G8LGA7_STIJA</name>
<protein>
    <recommendedName>
        <fullName evidence="2">Reverse transcriptase domain-containing protein</fullName>
    </recommendedName>
</protein>
<dbReference type="InterPro" id="IPR000477">
    <property type="entry name" value="RT_dom"/>
</dbReference>
<dbReference type="Proteomes" id="UP000230750">
    <property type="component" value="Unassembled WGS sequence"/>
</dbReference>
<dbReference type="InterPro" id="IPR052055">
    <property type="entry name" value="Hepadnavirus_pol/RT"/>
</dbReference>
<comment type="caution">
    <text evidence="3">The sequence shown here is derived from an EMBL/GenBank/DDBJ whole genome shotgun (WGS) entry which is preliminary data.</text>
</comment>
<dbReference type="OrthoDB" id="6771932at2759"/>
<gene>
    <name evidence="3" type="ORF">BSL78_03897</name>
</gene>
<proteinExistence type="predicted"/>
<dbReference type="InterPro" id="IPR043502">
    <property type="entry name" value="DNA/RNA_pol_sf"/>
</dbReference>
<dbReference type="InterPro" id="IPR043128">
    <property type="entry name" value="Rev_trsase/Diguanyl_cyclase"/>
</dbReference>
<dbReference type="Gene3D" id="3.10.10.10">
    <property type="entry name" value="HIV Type 1 Reverse Transcriptase, subunit A, domain 1"/>
    <property type="match status" value="1"/>
</dbReference>
<dbReference type="Pfam" id="PF00078">
    <property type="entry name" value="RVT_1"/>
    <property type="match status" value="1"/>
</dbReference>
<evidence type="ECO:0000256" key="1">
    <source>
        <dbReference type="SAM" id="MobiDB-lite"/>
    </source>
</evidence>
<feature type="region of interest" description="Disordered" evidence="1">
    <location>
        <begin position="115"/>
        <end position="134"/>
    </location>
</feature>
<evidence type="ECO:0000259" key="2">
    <source>
        <dbReference type="PROSITE" id="PS50878"/>
    </source>
</evidence>
<evidence type="ECO:0000313" key="3">
    <source>
        <dbReference type="EMBL" id="PIK59200.1"/>
    </source>
</evidence>
<organism evidence="3 4">
    <name type="scientific">Stichopus japonicus</name>
    <name type="common">Sea cucumber</name>
    <dbReference type="NCBI Taxonomy" id="307972"/>
    <lineage>
        <taxon>Eukaryota</taxon>
        <taxon>Metazoa</taxon>
        <taxon>Echinodermata</taxon>
        <taxon>Eleutherozoa</taxon>
        <taxon>Echinozoa</taxon>
        <taxon>Holothuroidea</taxon>
        <taxon>Aspidochirotacea</taxon>
        <taxon>Aspidochirotida</taxon>
        <taxon>Stichopodidae</taxon>
        <taxon>Apostichopus</taxon>
    </lineage>
</organism>
<dbReference type="Gene3D" id="3.30.70.270">
    <property type="match status" value="1"/>
</dbReference>
<feature type="domain" description="Reverse transcriptase" evidence="2">
    <location>
        <begin position="1"/>
        <end position="326"/>
    </location>
</feature>
<dbReference type="PANTHER" id="PTHR33050">
    <property type="entry name" value="REVERSE TRANSCRIPTASE DOMAIN-CONTAINING PROTEIN"/>
    <property type="match status" value="1"/>
</dbReference>
<dbReference type="PROSITE" id="PS50878">
    <property type="entry name" value="RT_POL"/>
    <property type="match status" value="1"/>
</dbReference>
<reference evidence="3 4" key="1">
    <citation type="journal article" date="2017" name="PLoS Biol.">
        <title>The sea cucumber genome provides insights into morphological evolution and visceral regeneration.</title>
        <authorList>
            <person name="Zhang X."/>
            <person name="Sun L."/>
            <person name="Yuan J."/>
            <person name="Sun Y."/>
            <person name="Gao Y."/>
            <person name="Zhang L."/>
            <person name="Li S."/>
            <person name="Dai H."/>
            <person name="Hamel J.F."/>
            <person name="Liu C."/>
            <person name="Yu Y."/>
            <person name="Liu S."/>
            <person name="Lin W."/>
            <person name="Guo K."/>
            <person name="Jin S."/>
            <person name="Xu P."/>
            <person name="Storey K.B."/>
            <person name="Huan P."/>
            <person name="Zhang T."/>
            <person name="Zhou Y."/>
            <person name="Zhang J."/>
            <person name="Lin C."/>
            <person name="Li X."/>
            <person name="Xing L."/>
            <person name="Huo D."/>
            <person name="Sun M."/>
            <person name="Wang L."/>
            <person name="Mercier A."/>
            <person name="Li F."/>
            <person name="Yang H."/>
            <person name="Xiang J."/>
        </authorList>
    </citation>
    <scope>NUCLEOTIDE SEQUENCE [LARGE SCALE GENOMIC DNA]</scope>
    <source>
        <strain evidence="3">Shaxun</strain>
        <tissue evidence="3">Muscle</tissue>
    </source>
</reference>
<keyword evidence="4" id="KW-1185">Reference proteome</keyword>
<dbReference type="PANTHER" id="PTHR33050:SF7">
    <property type="entry name" value="RIBONUCLEASE H"/>
    <property type="match status" value="1"/>
</dbReference>
<evidence type="ECO:0000313" key="4">
    <source>
        <dbReference type="Proteomes" id="UP000230750"/>
    </source>
</evidence>